<evidence type="ECO:0000313" key="3">
    <source>
        <dbReference type="Proteomes" id="UP000656042"/>
    </source>
</evidence>
<keyword evidence="1" id="KW-1133">Transmembrane helix</keyword>
<name>A0A8J3C5Q4_9ACTN</name>
<feature type="transmembrane region" description="Helical" evidence="1">
    <location>
        <begin position="44"/>
        <end position="61"/>
    </location>
</feature>
<dbReference type="EMBL" id="BMMX01000035">
    <property type="protein sequence ID" value="GGL10969.1"/>
    <property type="molecule type" value="Genomic_DNA"/>
</dbReference>
<keyword evidence="1" id="KW-0472">Membrane</keyword>
<reference evidence="2" key="2">
    <citation type="submission" date="2020-09" db="EMBL/GenBank/DDBJ databases">
        <authorList>
            <person name="Sun Q."/>
            <person name="Zhou Y."/>
        </authorList>
    </citation>
    <scope>NUCLEOTIDE SEQUENCE</scope>
    <source>
        <strain evidence="2">CGMCC 4.7299</strain>
    </source>
</reference>
<dbReference type="AlphaFoldDB" id="A0A8J3C5Q4"/>
<feature type="transmembrane region" description="Helical" evidence="1">
    <location>
        <begin position="12"/>
        <end position="32"/>
    </location>
</feature>
<protein>
    <submittedName>
        <fullName evidence="2">Uncharacterized protein</fullName>
    </submittedName>
</protein>
<keyword evidence="3" id="KW-1185">Reference proteome</keyword>
<evidence type="ECO:0000313" key="2">
    <source>
        <dbReference type="EMBL" id="GGL10969.1"/>
    </source>
</evidence>
<reference evidence="2" key="1">
    <citation type="journal article" date="2014" name="Int. J. Syst. Evol. Microbiol.">
        <title>Complete genome sequence of Corynebacterium casei LMG S-19264T (=DSM 44701T), isolated from a smear-ripened cheese.</title>
        <authorList>
            <consortium name="US DOE Joint Genome Institute (JGI-PGF)"/>
            <person name="Walter F."/>
            <person name="Albersmeier A."/>
            <person name="Kalinowski J."/>
            <person name="Ruckert C."/>
        </authorList>
    </citation>
    <scope>NUCLEOTIDE SEQUENCE</scope>
    <source>
        <strain evidence="2">CGMCC 4.7299</strain>
    </source>
</reference>
<proteinExistence type="predicted"/>
<sequence length="143" mass="15981">MDRISTSPRGLAARSVVAVAVFAAAIVPGWTLGDLVERWTGNGLLDWLLTCCCAALAMLVLAPHASYRRRDAWLALVPLFGWYLCALMAWRVALLPYRDWEPRADELSRARWLTGDLIGYWRADSPVRARRRTPATSGVAARR</sequence>
<comment type="caution">
    <text evidence="2">The sequence shown here is derived from an EMBL/GenBank/DDBJ whole genome shotgun (WGS) entry which is preliminary data.</text>
</comment>
<dbReference type="Proteomes" id="UP000656042">
    <property type="component" value="Unassembled WGS sequence"/>
</dbReference>
<accession>A0A8J3C5Q4</accession>
<dbReference type="RefSeq" id="WP_189081951.1">
    <property type="nucleotide sequence ID" value="NZ_BMMX01000035.1"/>
</dbReference>
<feature type="transmembrane region" description="Helical" evidence="1">
    <location>
        <begin position="73"/>
        <end position="93"/>
    </location>
</feature>
<keyword evidence="1" id="KW-0812">Transmembrane</keyword>
<evidence type="ECO:0000256" key="1">
    <source>
        <dbReference type="SAM" id="Phobius"/>
    </source>
</evidence>
<organism evidence="2 3">
    <name type="scientific">Mangrovihabitans endophyticus</name>
    <dbReference type="NCBI Taxonomy" id="1751298"/>
    <lineage>
        <taxon>Bacteria</taxon>
        <taxon>Bacillati</taxon>
        <taxon>Actinomycetota</taxon>
        <taxon>Actinomycetes</taxon>
        <taxon>Micromonosporales</taxon>
        <taxon>Micromonosporaceae</taxon>
        <taxon>Mangrovihabitans</taxon>
    </lineage>
</organism>
<gene>
    <name evidence="2" type="ORF">GCM10012284_52110</name>
</gene>